<keyword evidence="2" id="KW-1185">Reference proteome</keyword>
<proteinExistence type="predicted"/>
<organism evidence="1 2">
    <name type="scientific">Nephila pilipes</name>
    <name type="common">Giant wood spider</name>
    <name type="synonym">Nephila maculata</name>
    <dbReference type="NCBI Taxonomy" id="299642"/>
    <lineage>
        <taxon>Eukaryota</taxon>
        <taxon>Metazoa</taxon>
        <taxon>Ecdysozoa</taxon>
        <taxon>Arthropoda</taxon>
        <taxon>Chelicerata</taxon>
        <taxon>Arachnida</taxon>
        <taxon>Araneae</taxon>
        <taxon>Araneomorphae</taxon>
        <taxon>Entelegynae</taxon>
        <taxon>Araneoidea</taxon>
        <taxon>Nephilidae</taxon>
        <taxon>Nephila</taxon>
    </lineage>
</organism>
<sequence length="149" mass="17572">MTSHLPSLETLVHSLENRIAFELESDVFSHRKLEIYRRQLTRLAGIIKFIQLAQQFIVPARVVLNRHRYYLSNCVWSLDGCKEGSDTFNCMSLFDAPEWYFIVQEVNHVVLRDGSSHPKTCLEKTRCQCKASKHWERRRNETQCVNPEF</sequence>
<reference evidence="1" key="1">
    <citation type="submission" date="2020-08" db="EMBL/GenBank/DDBJ databases">
        <title>Multicomponent nature underlies the extraordinary mechanical properties of spider dragline silk.</title>
        <authorList>
            <person name="Kono N."/>
            <person name="Nakamura H."/>
            <person name="Mori M."/>
            <person name="Yoshida Y."/>
            <person name="Ohtoshi R."/>
            <person name="Malay A.D."/>
            <person name="Moran D.A.P."/>
            <person name="Tomita M."/>
            <person name="Numata K."/>
            <person name="Arakawa K."/>
        </authorList>
    </citation>
    <scope>NUCLEOTIDE SEQUENCE</scope>
</reference>
<evidence type="ECO:0000313" key="2">
    <source>
        <dbReference type="Proteomes" id="UP000887013"/>
    </source>
</evidence>
<dbReference type="AlphaFoldDB" id="A0A8X6MHE3"/>
<dbReference type="Proteomes" id="UP000887013">
    <property type="component" value="Unassembled WGS sequence"/>
</dbReference>
<gene>
    <name evidence="1" type="ORF">NPIL_44491</name>
</gene>
<evidence type="ECO:0000313" key="1">
    <source>
        <dbReference type="EMBL" id="GFS53467.1"/>
    </source>
</evidence>
<protein>
    <submittedName>
        <fullName evidence="1">Uncharacterized protein</fullName>
    </submittedName>
</protein>
<name>A0A8X6MHE3_NEPPI</name>
<comment type="caution">
    <text evidence="1">The sequence shown here is derived from an EMBL/GenBank/DDBJ whole genome shotgun (WGS) entry which is preliminary data.</text>
</comment>
<accession>A0A8X6MHE3</accession>
<dbReference type="EMBL" id="BMAW01046075">
    <property type="protein sequence ID" value="GFS53467.1"/>
    <property type="molecule type" value="Genomic_DNA"/>
</dbReference>